<accession>A0A4Y2JP52</accession>
<comment type="caution">
    <text evidence="1">The sequence shown here is derived from an EMBL/GenBank/DDBJ whole genome shotgun (WGS) entry which is preliminary data.</text>
</comment>
<dbReference type="AlphaFoldDB" id="A0A4Y2JP52"/>
<dbReference type="Proteomes" id="UP000499080">
    <property type="component" value="Unassembled WGS sequence"/>
</dbReference>
<proteinExistence type="predicted"/>
<reference evidence="1 2" key="1">
    <citation type="journal article" date="2019" name="Sci. Rep.">
        <title>Orb-weaving spider Araneus ventricosus genome elucidates the spidroin gene catalogue.</title>
        <authorList>
            <person name="Kono N."/>
            <person name="Nakamura H."/>
            <person name="Ohtoshi R."/>
            <person name="Moran D.A.P."/>
            <person name="Shinohara A."/>
            <person name="Yoshida Y."/>
            <person name="Fujiwara M."/>
            <person name="Mori M."/>
            <person name="Tomita M."/>
            <person name="Arakawa K."/>
        </authorList>
    </citation>
    <scope>NUCLEOTIDE SEQUENCE [LARGE SCALE GENOMIC DNA]</scope>
</reference>
<gene>
    <name evidence="1" type="ORF">AVEN_144249_1</name>
</gene>
<sequence>MLQHTYSNRSEFLNILVYGPADWTSRLLQTLARERPLKFSSLYSFSFQRNITTCGILMTVSVWQMDYLIKRGHFLRSSCLSSESTIMFELNVKDTLELFLTLHPKINLTRRDISRSVLIILVASKVRVGISANQLHSVSRRNSLAFTNTGFRLKARYDLSAFLECSVDSTEEFNAVIFTAIDVSLLAQ</sequence>
<name>A0A4Y2JP52_ARAVE</name>
<protein>
    <submittedName>
        <fullName evidence="1">Uncharacterized protein</fullName>
    </submittedName>
</protein>
<organism evidence="1 2">
    <name type="scientific">Araneus ventricosus</name>
    <name type="common">Orbweaver spider</name>
    <name type="synonym">Epeira ventricosa</name>
    <dbReference type="NCBI Taxonomy" id="182803"/>
    <lineage>
        <taxon>Eukaryota</taxon>
        <taxon>Metazoa</taxon>
        <taxon>Ecdysozoa</taxon>
        <taxon>Arthropoda</taxon>
        <taxon>Chelicerata</taxon>
        <taxon>Arachnida</taxon>
        <taxon>Araneae</taxon>
        <taxon>Araneomorphae</taxon>
        <taxon>Entelegynae</taxon>
        <taxon>Araneoidea</taxon>
        <taxon>Araneidae</taxon>
        <taxon>Araneus</taxon>
    </lineage>
</organism>
<evidence type="ECO:0000313" key="2">
    <source>
        <dbReference type="Proteomes" id="UP000499080"/>
    </source>
</evidence>
<dbReference type="EMBL" id="BGPR01190992">
    <property type="protein sequence ID" value="GBM91258.1"/>
    <property type="molecule type" value="Genomic_DNA"/>
</dbReference>
<keyword evidence="2" id="KW-1185">Reference proteome</keyword>
<evidence type="ECO:0000313" key="1">
    <source>
        <dbReference type="EMBL" id="GBM91258.1"/>
    </source>
</evidence>